<name>A0A8B7CSC5_PHODC</name>
<dbReference type="SUPFAM" id="SSF48264">
    <property type="entry name" value="Cytochrome P450"/>
    <property type="match status" value="1"/>
</dbReference>
<dbReference type="CDD" id="cd20641">
    <property type="entry name" value="CYP709"/>
    <property type="match status" value="1"/>
</dbReference>
<dbReference type="GO" id="GO:0016020">
    <property type="term" value="C:membrane"/>
    <property type="evidence" value="ECO:0007669"/>
    <property type="project" value="UniProtKB-SubCell"/>
</dbReference>
<keyword evidence="7 12" id="KW-0560">Oxidoreductase</keyword>
<dbReference type="Gene3D" id="1.10.630.10">
    <property type="entry name" value="Cytochrome P450"/>
    <property type="match status" value="1"/>
</dbReference>
<keyword evidence="6 13" id="KW-1133">Transmembrane helix</keyword>
<keyword evidence="5 11" id="KW-0479">Metal-binding</keyword>
<evidence type="ECO:0000256" key="7">
    <source>
        <dbReference type="ARBA" id="ARBA00023002"/>
    </source>
</evidence>
<dbReference type="RefSeq" id="XP_008805359.3">
    <property type="nucleotide sequence ID" value="XM_008807137.4"/>
</dbReference>
<reference evidence="14" key="1">
    <citation type="journal article" date="2019" name="Nat. Commun.">
        <title>Genome-wide association mapping of date palm fruit traits.</title>
        <authorList>
            <person name="Hazzouri K.M."/>
            <person name="Gros-Balthazard M."/>
            <person name="Flowers J.M."/>
            <person name="Copetti D."/>
            <person name="Lemansour A."/>
            <person name="Lebrun M."/>
            <person name="Masmoudi K."/>
            <person name="Ferrand S."/>
            <person name="Dhar M.I."/>
            <person name="Fresquez Z.A."/>
            <person name="Rosas U."/>
            <person name="Zhang J."/>
            <person name="Talag J."/>
            <person name="Lee S."/>
            <person name="Kudrna D."/>
            <person name="Powell R.F."/>
            <person name="Leitch I.J."/>
            <person name="Krueger R.R."/>
            <person name="Wing R.A."/>
            <person name="Amiri K.M.A."/>
            <person name="Purugganan M.D."/>
        </authorList>
    </citation>
    <scope>NUCLEOTIDE SEQUENCE [LARGE SCALE GENOMIC DNA]</scope>
    <source>
        <strain evidence="14">cv. Khalas</strain>
    </source>
</reference>
<dbReference type="GO" id="GO:0005506">
    <property type="term" value="F:iron ion binding"/>
    <property type="evidence" value="ECO:0007669"/>
    <property type="project" value="InterPro"/>
</dbReference>
<dbReference type="GO" id="GO:0008202">
    <property type="term" value="P:steroid metabolic process"/>
    <property type="evidence" value="ECO:0007669"/>
    <property type="project" value="UniProtKB-ARBA"/>
</dbReference>
<dbReference type="GO" id="GO:0020037">
    <property type="term" value="F:heme binding"/>
    <property type="evidence" value="ECO:0007669"/>
    <property type="project" value="InterPro"/>
</dbReference>
<dbReference type="InterPro" id="IPR002401">
    <property type="entry name" value="Cyt_P450_E_grp-I"/>
</dbReference>
<organism evidence="14 15">
    <name type="scientific">Phoenix dactylifera</name>
    <name type="common">Date palm</name>
    <dbReference type="NCBI Taxonomy" id="42345"/>
    <lineage>
        <taxon>Eukaryota</taxon>
        <taxon>Viridiplantae</taxon>
        <taxon>Streptophyta</taxon>
        <taxon>Embryophyta</taxon>
        <taxon>Tracheophyta</taxon>
        <taxon>Spermatophyta</taxon>
        <taxon>Magnoliopsida</taxon>
        <taxon>Liliopsida</taxon>
        <taxon>Arecaceae</taxon>
        <taxon>Coryphoideae</taxon>
        <taxon>Phoeniceae</taxon>
        <taxon>Phoenix</taxon>
    </lineage>
</organism>
<evidence type="ECO:0000256" key="10">
    <source>
        <dbReference type="ARBA" id="ARBA00023136"/>
    </source>
</evidence>
<feature type="binding site" description="axial binding residue" evidence="11">
    <location>
        <position position="476"/>
    </location>
    <ligand>
        <name>heme</name>
        <dbReference type="ChEBI" id="CHEBI:30413"/>
    </ligand>
    <ligandPart>
        <name>Fe</name>
        <dbReference type="ChEBI" id="CHEBI:18248"/>
    </ligandPart>
</feature>
<dbReference type="GO" id="GO:0016705">
    <property type="term" value="F:oxidoreductase activity, acting on paired donors, with incorporation or reduction of molecular oxygen"/>
    <property type="evidence" value="ECO:0007669"/>
    <property type="project" value="InterPro"/>
</dbReference>
<comment type="similarity">
    <text evidence="2 12">Belongs to the cytochrome P450 family.</text>
</comment>
<dbReference type="InterPro" id="IPR050665">
    <property type="entry name" value="Cytochrome_P450_Monooxygen"/>
</dbReference>
<comment type="subcellular location">
    <subcellularLocation>
        <location evidence="1">Membrane</location>
        <topology evidence="1">Single-pass membrane protein</topology>
    </subcellularLocation>
</comment>
<evidence type="ECO:0000256" key="2">
    <source>
        <dbReference type="ARBA" id="ARBA00010617"/>
    </source>
</evidence>
<protein>
    <submittedName>
        <fullName evidence="15">Cytochrome P450 709B2-like isoform X1</fullName>
    </submittedName>
</protein>
<keyword evidence="9 12" id="KW-0503">Monooxygenase</keyword>
<evidence type="ECO:0000256" key="1">
    <source>
        <dbReference type="ARBA" id="ARBA00004167"/>
    </source>
</evidence>
<dbReference type="FunFam" id="1.10.630.10:FF:000029">
    <property type="entry name" value="Cytochrome P450 734A1"/>
    <property type="match status" value="1"/>
</dbReference>
<proteinExistence type="inferred from homology"/>
<comment type="cofactor">
    <cofactor evidence="11">
        <name>heme</name>
        <dbReference type="ChEBI" id="CHEBI:30413"/>
    </cofactor>
</comment>
<reference evidence="15" key="2">
    <citation type="submission" date="2025-08" db="UniProtKB">
        <authorList>
            <consortium name="RefSeq"/>
        </authorList>
    </citation>
    <scope>IDENTIFICATION</scope>
    <source>
        <tissue evidence="15">Young leaves</tissue>
    </source>
</reference>
<dbReference type="OrthoDB" id="634536at2759"/>
<keyword evidence="14" id="KW-1185">Reference proteome</keyword>
<evidence type="ECO:0000256" key="9">
    <source>
        <dbReference type="ARBA" id="ARBA00023033"/>
    </source>
</evidence>
<dbReference type="InterPro" id="IPR001128">
    <property type="entry name" value="Cyt_P450"/>
</dbReference>
<dbReference type="GeneID" id="103718353"/>
<dbReference type="Pfam" id="PF00067">
    <property type="entry name" value="p450"/>
    <property type="match status" value="1"/>
</dbReference>
<dbReference type="PANTHER" id="PTHR24282">
    <property type="entry name" value="CYTOCHROME P450 FAMILY MEMBER"/>
    <property type="match status" value="1"/>
</dbReference>
<evidence type="ECO:0000256" key="6">
    <source>
        <dbReference type="ARBA" id="ARBA00022989"/>
    </source>
</evidence>
<evidence type="ECO:0000256" key="8">
    <source>
        <dbReference type="ARBA" id="ARBA00023004"/>
    </source>
</evidence>
<sequence length="530" mass="60021">MLLYPSGRYQREMSNLGLVLGALAVVLISSLWRGLVYLIWRTYAIPKRFRKQGVGGPCGKFWSGSLEEIRSMKKAGRKLILDINSHDITPRVLPHYLKWMSQYGETFLYWFGPHPTICITDPELAKQVLSNKFGFFPKETPFPPSVLALLGKGLPLTEGAEWVRHRHVVSPAFTMDKLKMMTKKMAACAQSMLERWQDQATQAEGQREMVVSSQFQELTADVISHTAFGSSYAEGKEVFQAQKELQTLAAESLLNVNIPGYKYLPSRRNLHRWKLERRVRNTLMHIIQGRLDSKDSSYGNDLLGLMMESCRSDPGQERKGQILSMNEIIDECKTFFFAGQETTSHLLTWTVFLLCTNQELQERLREEVLRECGTEIPNADMLSKLKLVTMVLLEALRLYGPVVVMQRMAAKDMTLGNLVIPKDTRLSIPIAIIHRNKKVWGADADEFNPLRFKNGISKAAKHPNALLAFSIGPRACIGQNFAMLEAKTVIAMILQRFSLSLSPNYIHAPADILTLQPQYGLPILLRPLNV</sequence>
<dbReference type="AlphaFoldDB" id="A0A8B7CSC5"/>
<dbReference type="PROSITE" id="PS00086">
    <property type="entry name" value="CYTOCHROME_P450"/>
    <property type="match status" value="1"/>
</dbReference>
<evidence type="ECO:0000313" key="14">
    <source>
        <dbReference type="Proteomes" id="UP000228380"/>
    </source>
</evidence>
<evidence type="ECO:0000256" key="3">
    <source>
        <dbReference type="ARBA" id="ARBA00022617"/>
    </source>
</evidence>
<evidence type="ECO:0000256" key="11">
    <source>
        <dbReference type="PIRSR" id="PIRSR602401-1"/>
    </source>
</evidence>
<evidence type="ECO:0000256" key="13">
    <source>
        <dbReference type="SAM" id="Phobius"/>
    </source>
</evidence>
<dbReference type="KEGG" id="pda:103718353"/>
<evidence type="ECO:0000256" key="5">
    <source>
        <dbReference type="ARBA" id="ARBA00022723"/>
    </source>
</evidence>
<keyword evidence="4 13" id="KW-0812">Transmembrane</keyword>
<dbReference type="PRINTS" id="PR00385">
    <property type="entry name" value="P450"/>
</dbReference>
<dbReference type="PANTHER" id="PTHR24282:SF135">
    <property type="entry name" value="CYTOCHROME P450 709B2"/>
    <property type="match status" value="1"/>
</dbReference>
<keyword evidence="3 11" id="KW-0349">Heme</keyword>
<dbReference type="GO" id="GO:0004497">
    <property type="term" value="F:monooxygenase activity"/>
    <property type="evidence" value="ECO:0007669"/>
    <property type="project" value="UniProtKB-KW"/>
</dbReference>
<evidence type="ECO:0000256" key="4">
    <source>
        <dbReference type="ARBA" id="ARBA00022692"/>
    </source>
</evidence>
<dbReference type="InterPro" id="IPR017972">
    <property type="entry name" value="Cyt_P450_CS"/>
</dbReference>
<keyword evidence="10 13" id="KW-0472">Membrane</keyword>
<accession>A0A8B7CSC5</accession>
<dbReference type="InterPro" id="IPR036396">
    <property type="entry name" value="Cyt_P450_sf"/>
</dbReference>
<gene>
    <name evidence="15" type="primary">LOC103718353</name>
</gene>
<evidence type="ECO:0000313" key="15">
    <source>
        <dbReference type="RefSeq" id="XP_008805359.3"/>
    </source>
</evidence>
<keyword evidence="8 11" id="KW-0408">Iron</keyword>
<dbReference type="PRINTS" id="PR00463">
    <property type="entry name" value="EP450I"/>
</dbReference>
<feature type="transmembrane region" description="Helical" evidence="13">
    <location>
        <begin position="20"/>
        <end position="40"/>
    </location>
</feature>
<dbReference type="Proteomes" id="UP000228380">
    <property type="component" value="Chromosome 1"/>
</dbReference>
<evidence type="ECO:0000256" key="12">
    <source>
        <dbReference type="RuleBase" id="RU000461"/>
    </source>
</evidence>